<evidence type="ECO:0000256" key="3">
    <source>
        <dbReference type="ARBA" id="ARBA00022448"/>
    </source>
</evidence>
<reference evidence="20 21" key="1">
    <citation type="submission" date="2018-11" db="EMBL/GenBank/DDBJ databases">
        <title>Genomic Encyclopedia of Type Strains, Phase IV (KMG-IV): sequencing the most valuable type-strain genomes for metagenomic binning, comparative biology and taxonomic classification.</title>
        <authorList>
            <person name="Goeker M."/>
        </authorList>
    </citation>
    <scope>NUCLEOTIDE SEQUENCE [LARGE SCALE GENOMIC DNA]</scope>
    <source>
        <strain evidence="20 21">DSM 21945</strain>
    </source>
</reference>
<evidence type="ECO:0000313" key="20">
    <source>
        <dbReference type="EMBL" id="ROQ29839.1"/>
    </source>
</evidence>
<evidence type="ECO:0000256" key="17">
    <source>
        <dbReference type="SAM" id="SignalP"/>
    </source>
</evidence>
<keyword evidence="6 14" id="KW-0812">Transmembrane</keyword>
<evidence type="ECO:0000256" key="12">
    <source>
        <dbReference type="ARBA" id="ARBA00023170"/>
    </source>
</evidence>
<evidence type="ECO:0000256" key="1">
    <source>
        <dbReference type="ARBA" id="ARBA00004571"/>
    </source>
</evidence>
<evidence type="ECO:0000256" key="9">
    <source>
        <dbReference type="ARBA" id="ARBA00023065"/>
    </source>
</evidence>
<comment type="caution">
    <text evidence="20">The sequence shown here is derived from an EMBL/GenBank/DDBJ whole genome shotgun (WGS) entry which is preliminary data.</text>
</comment>
<evidence type="ECO:0000256" key="4">
    <source>
        <dbReference type="ARBA" id="ARBA00022452"/>
    </source>
</evidence>
<evidence type="ECO:0000259" key="18">
    <source>
        <dbReference type="Pfam" id="PF00593"/>
    </source>
</evidence>
<comment type="subcellular location">
    <subcellularLocation>
        <location evidence="1 14">Cell outer membrane</location>
        <topology evidence="1 14">Multi-pass membrane protein</topology>
    </subcellularLocation>
</comment>
<evidence type="ECO:0000313" key="21">
    <source>
        <dbReference type="Proteomes" id="UP000268033"/>
    </source>
</evidence>
<feature type="signal peptide" evidence="17">
    <location>
        <begin position="1"/>
        <end position="32"/>
    </location>
</feature>
<accession>A0A3N1PNU8</accession>
<keyword evidence="21" id="KW-1185">Reference proteome</keyword>
<keyword evidence="4 14" id="KW-1134">Transmembrane beta strand</keyword>
<feature type="domain" description="TonB-dependent receptor plug" evidence="19">
    <location>
        <begin position="65"/>
        <end position="163"/>
    </location>
</feature>
<dbReference type="AlphaFoldDB" id="A0A3N1PNU8"/>
<evidence type="ECO:0000256" key="6">
    <source>
        <dbReference type="ARBA" id="ARBA00022692"/>
    </source>
</evidence>
<feature type="region of interest" description="Disordered" evidence="16">
    <location>
        <begin position="512"/>
        <end position="539"/>
    </location>
</feature>
<dbReference type="GO" id="GO:0015891">
    <property type="term" value="P:siderophore transport"/>
    <property type="evidence" value="ECO:0007669"/>
    <property type="project" value="UniProtKB-ARBA"/>
</dbReference>
<evidence type="ECO:0000259" key="19">
    <source>
        <dbReference type="Pfam" id="PF07715"/>
    </source>
</evidence>
<keyword evidence="12 20" id="KW-0675">Receptor</keyword>
<feature type="domain" description="TonB-dependent receptor-like beta-barrel" evidence="18">
    <location>
        <begin position="239"/>
        <end position="699"/>
    </location>
</feature>
<evidence type="ECO:0000256" key="7">
    <source>
        <dbReference type="ARBA" id="ARBA00022729"/>
    </source>
</evidence>
<protein>
    <submittedName>
        <fullName evidence="20">Catecholate siderophore receptor</fullName>
    </submittedName>
</protein>
<sequence length="730" mass="79344">MTKSCNNKLQFNSRSLASIALGMSVVAAPAMADEATKPVEHIEVKGQQDGYNINRVQSSKFTESLSDTAKSVTVIGSDLIKDMGALTFSDTLRATPGITLGSGEGGNPYGDRPFIRGYDAQSSTFVDGLRDVGSQSREVFNIEQVEVLKGPGSTYAGRGAVGGSINIVTKTPGMQDFNHLTLTAGTDDMKRATLDVNKVISDEAAVRLNLMSHDADMPGRNGVDGDRWGIAPSIALGLTTRTRAKLAYYHFESHDMPDYGIPYDQATGKPADVDKDSFYGLKDRDFRRNEVDSGLIKIEHDLTPNLLFTNTTVYGRSTNDYVVTNPDDSKGNVANGFVYRGVKSRYSVTDNLATQFDLSGSYQLAGITNRFATGIELSHEKTDADGYNVTTGVTLPSGSMSTSCSDAGMLEGYFCAPLVNPNPNDPWVGSIERRNTPTLTKTTTRSVYGFNTTEFNDAWLLSLGLRWDDYDTQSDSATASLSNSDDFLNYQLGLVYKPASNGSVYISWGTSSNPPGTSNGDGADRLSTSNDDLKPEDTDSLELGTKWDLMGERLSLTAAVFKINKDNARVSTEAGRGAPQENVGKQKVQGIELGISGKITDNWQAFGGYTYLDSELESNGINSQYDGNRFPNTAKQSLSLFTNYAITEAFKVGGGAYYMSKVYGNTANTLYVPSYWRFDAMASYEVNNWVTLRLNVQNLTDERYFDKAYAAHFATVAPGRFASLSADFSF</sequence>
<dbReference type="Gene3D" id="2.170.130.10">
    <property type="entry name" value="TonB-dependent receptor, plug domain"/>
    <property type="match status" value="1"/>
</dbReference>
<dbReference type="Gene3D" id="2.40.170.20">
    <property type="entry name" value="TonB-dependent receptor, beta-barrel domain"/>
    <property type="match status" value="1"/>
</dbReference>
<dbReference type="RefSeq" id="WP_123420728.1">
    <property type="nucleotide sequence ID" value="NZ_RJUL01000002.1"/>
</dbReference>
<dbReference type="Proteomes" id="UP000268033">
    <property type="component" value="Unassembled WGS sequence"/>
</dbReference>
<dbReference type="InterPro" id="IPR000531">
    <property type="entry name" value="Beta-barrel_TonB"/>
</dbReference>
<dbReference type="GO" id="GO:0009279">
    <property type="term" value="C:cell outer membrane"/>
    <property type="evidence" value="ECO:0007669"/>
    <property type="project" value="UniProtKB-SubCell"/>
</dbReference>
<gene>
    <name evidence="20" type="ORF">EDC28_102211</name>
</gene>
<feature type="compositionally biased region" description="Polar residues" evidence="16">
    <location>
        <begin position="512"/>
        <end position="530"/>
    </location>
</feature>
<evidence type="ECO:0000256" key="2">
    <source>
        <dbReference type="ARBA" id="ARBA00009810"/>
    </source>
</evidence>
<feature type="chain" id="PRO_5017987590" evidence="17">
    <location>
        <begin position="33"/>
        <end position="730"/>
    </location>
</feature>
<keyword evidence="10 15" id="KW-0798">TonB box</keyword>
<dbReference type="STRING" id="584787.GCA_001247655_03141"/>
<dbReference type="PANTHER" id="PTHR32552">
    <property type="entry name" value="FERRICHROME IRON RECEPTOR-RELATED"/>
    <property type="match status" value="1"/>
</dbReference>
<dbReference type="PROSITE" id="PS52016">
    <property type="entry name" value="TONB_DEPENDENT_REC_3"/>
    <property type="match status" value="1"/>
</dbReference>
<keyword evidence="3 14" id="KW-0813">Transport</keyword>
<evidence type="ECO:0000256" key="14">
    <source>
        <dbReference type="PROSITE-ProRule" id="PRU01360"/>
    </source>
</evidence>
<name>A0A3N1PNU8_9GAMM</name>
<keyword evidence="9" id="KW-0406">Ion transport</keyword>
<keyword evidence="13 14" id="KW-0998">Cell outer membrane</keyword>
<evidence type="ECO:0000256" key="5">
    <source>
        <dbReference type="ARBA" id="ARBA00022496"/>
    </source>
</evidence>
<dbReference type="Pfam" id="PF00593">
    <property type="entry name" value="TonB_dep_Rec_b-barrel"/>
    <property type="match status" value="1"/>
</dbReference>
<dbReference type="GO" id="GO:0015344">
    <property type="term" value="F:siderophore uptake transmembrane transporter activity"/>
    <property type="evidence" value="ECO:0007669"/>
    <property type="project" value="TreeGrafter"/>
</dbReference>
<keyword evidence="11 14" id="KW-0472">Membrane</keyword>
<evidence type="ECO:0000256" key="8">
    <source>
        <dbReference type="ARBA" id="ARBA00023004"/>
    </source>
</evidence>
<dbReference type="CDD" id="cd01347">
    <property type="entry name" value="ligand_gated_channel"/>
    <property type="match status" value="1"/>
</dbReference>
<comment type="similarity">
    <text evidence="2 14 15">Belongs to the TonB-dependent receptor family.</text>
</comment>
<organism evidence="20 21">
    <name type="scientific">Gallaecimonas pentaromativorans</name>
    <dbReference type="NCBI Taxonomy" id="584787"/>
    <lineage>
        <taxon>Bacteria</taxon>
        <taxon>Pseudomonadati</taxon>
        <taxon>Pseudomonadota</taxon>
        <taxon>Gammaproteobacteria</taxon>
        <taxon>Enterobacterales</taxon>
        <taxon>Gallaecimonadaceae</taxon>
        <taxon>Gallaecimonas</taxon>
    </lineage>
</organism>
<dbReference type="FunFam" id="2.170.130.10:FF:000001">
    <property type="entry name" value="Catecholate siderophore TonB-dependent receptor"/>
    <property type="match status" value="1"/>
</dbReference>
<evidence type="ECO:0000256" key="16">
    <source>
        <dbReference type="SAM" id="MobiDB-lite"/>
    </source>
</evidence>
<dbReference type="EMBL" id="RJUL01000002">
    <property type="protein sequence ID" value="ROQ29839.1"/>
    <property type="molecule type" value="Genomic_DNA"/>
</dbReference>
<proteinExistence type="inferred from homology"/>
<dbReference type="InterPro" id="IPR039426">
    <property type="entry name" value="TonB-dep_rcpt-like"/>
</dbReference>
<dbReference type="InterPro" id="IPR012910">
    <property type="entry name" value="Plug_dom"/>
</dbReference>
<dbReference type="InterPro" id="IPR037066">
    <property type="entry name" value="Plug_dom_sf"/>
</dbReference>
<dbReference type="InterPro" id="IPR036942">
    <property type="entry name" value="Beta-barrel_TonB_sf"/>
</dbReference>
<keyword evidence="7 17" id="KW-0732">Signal</keyword>
<dbReference type="PANTHER" id="PTHR32552:SF89">
    <property type="entry name" value="CATECHOLATE SIDEROPHORE RECEPTOR FIU"/>
    <property type="match status" value="1"/>
</dbReference>
<evidence type="ECO:0000256" key="13">
    <source>
        <dbReference type="ARBA" id="ARBA00023237"/>
    </source>
</evidence>
<keyword evidence="5" id="KW-0410">Iron transport</keyword>
<evidence type="ECO:0000256" key="11">
    <source>
        <dbReference type="ARBA" id="ARBA00023136"/>
    </source>
</evidence>
<dbReference type="Pfam" id="PF07715">
    <property type="entry name" value="Plug"/>
    <property type="match status" value="1"/>
</dbReference>
<evidence type="ECO:0000256" key="10">
    <source>
        <dbReference type="ARBA" id="ARBA00023077"/>
    </source>
</evidence>
<keyword evidence="8" id="KW-0408">Iron</keyword>
<evidence type="ECO:0000256" key="15">
    <source>
        <dbReference type="RuleBase" id="RU003357"/>
    </source>
</evidence>
<dbReference type="SUPFAM" id="SSF56935">
    <property type="entry name" value="Porins"/>
    <property type="match status" value="1"/>
</dbReference>